<feature type="signal peptide" evidence="1">
    <location>
        <begin position="1"/>
        <end position="25"/>
    </location>
</feature>
<sequence>MSKALKLVVSTLVLAFVGWSATANAATEAEKLAAIQNGLAHLAAIQQSDGSWGYFGVYEQAATGAAAFSFLSQQANWGSNASAYQTVVDNAMAFLLANASTMPVNTRNDGVNICPGGAATCTGVYWYGAGESTYTTGLIAPAIALYGAAKGANNVATTAGPLANMTWADIAQGLTNEFSASQSSAINGNRDGGWRYYIPGNGDSDSSTTQWAVLTLLYDQTLGAVTPQTVVDHLKNWLVVSQVAGYGGAGCYQPDYPICEESDTGSLLIGLKFTGADINNAQVQAALAWLNSDWTSTANSTWYGNFGHPYAMWAVYKGLETNIGLNDTTHLLSRYTDCGVGRSAPPGDGVCTWWQDYNEYLVTTQNPGGDWSGYSEWVDPLSTAFFVNILGATQLPQITAPCLVINAIQGTAITPATMQATGGAGGPYTYTATGLPAGLTMSTGGTISGTPTVNGTFPYTVTITDKAGNTGTVTCSILVYAPISAPCTLINAKQGTAITPVTVVATGGAGGYTFTAAGLPNGISISSSGTISGTPTVSGTFPYTITITDSAGNQGIVTCSITVAPAVYKCPLSHGYWKNHSKWPVSSLTLGNQTYTQPQLVALLRTPVAGDASLILAYQLIAAKLNIANGSDPTQALATIVNADALLSGFTGNLPYHVKPSSTAGAAMTSDAALLDAYNNAMLTPGCVQ</sequence>
<organism evidence="2 3">
    <name type="scientific">Occallatibacter riparius</name>
    <dbReference type="NCBI Taxonomy" id="1002689"/>
    <lineage>
        <taxon>Bacteria</taxon>
        <taxon>Pseudomonadati</taxon>
        <taxon>Acidobacteriota</taxon>
        <taxon>Terriglobia</taxon>
        <taxon>Terriglobales</taxon>
        <taxon>Acidobacteriaceae</taxon>
        <taxon>Occallatibacter</taxon>
    </lineage>
</organism>
<evidence type="ECO:0000313" key="3">
    <source>
        <dbReference type="Proteomes" id="UP001059380"/>
    </source>
</evidence>
<dbReference type="GO" id="GO:0005509">
    <property type="term" value="F:calcium ion binding"/>
    <property type="evidence" value="ECO:0007669"/>
    <property type="project" value="InterPro"/>
</dbReference>
<dbReference type="InterPro" id="IPR015919">
    <property type="entry name" value="Cadherin-like_sf"/>
</dbReference>
<dbReference type="SUPFAM" id="SSF49313">
    <property type="entry name" value="Cadherin-like"/>
    <property type="match status" value="2"/>
</dbReference>
<dbReference type="AlphaFoldDB" id="A0A9J7BNS5"/>
<reference evidence="2" key="1">
    <citation type="submission" date="2021-04" db="EMBL/GenBank/DDBJ databases">
        <title>Phylogenetic analysis of Acidobacteriaceae.</title>
        <authorList>
            <person name="Qiu L."/>
            <person name="Zhang Q."/>
        </authorList>
    </citation>
    <scope>NUCLEOTIDE SEQUENCE</scope>
    <source>
        <strain evidence="2">DSM 25168</strain>
    </source>
</reference>
<proteinExistence type="predicted"/>
<name>A0A9J7BNS5_9BACT</name>
<protein>
    <submittedName>
        <fullName evidence="2">Ig domain-containing protein</fullName>
    </submittedName>
</protein>
<gene>
    <name evidence="2" type="ORF">MOP44_22900</name>
</gene>
<dbReference type="InterPro" id="IPR013783">
    <property type="entry name" value="Ig-like_fold"/>
</dbReference>
<dbReference type="Proteomes" id="UP001059380">
    <property type="component" value="Chromosome"/>
</dbReference>
<keyword evidence="3" id="KW-1185">Reference proteome</keyword>
<dbReference type="GO" id="GO:0016020">
    <property type="term" value="C:membrane"/>
    <property type="evidence" value="ECO:0007669"/>
    <property type="project" value="InterPro"/>
</dbReference>
<dbReference type="EMBL" id="CP093313">
    <property type="protein sequence ID" value="UWZ83402.1"/>
    <property type="molecule type" value="Genomic_DNA"/>
</dbReference>
<evidence type="ECO:0000313" key="2">
    <source>
        <dbReference type="EMBL" id="UWZ83402.1"/>
    </source>
</evidence>
<dbReference type="InterPro" id="IPR008930">
    <property type="entry name" value="Terpenoid_cyclase/PrenylTrfase"/>
</dbReference>
<dbReference type="KEGG" id="orp:MOP44_22900"/>
<evidence type="ECO:0000256" key="1">
    <source>
        <dbReference type="SAM" id="SignalP"/>
    </source>
</evidence>
<dbReference type="SUPFAM" id="SSF48239">
    <property type="entry name" value="Terpenoid cyclases/Protein prenyltransferases"/>
    <property type="match status" value="1"/>
</dbReference>
<dbReference type="Pfam" id="PF05345">
    <property type="entry name" value="He_PIG"/>
    <property type="match status" value="2"/>
</dbReference>
<keyword evidence="1" id="KW-0732">Signal</keyword>
<accession>A0A9J7BNS5</accession>
<dbReference type="Gene3D" id="2.60.40.10">
    <property type="entry name" value="Immunoglobulins"/>
    <property type="match status" value="2"/>
</dbReference>
<dbReference type="RefSeq" id="WP_260792737.1">
    <property type="nucleotide sequence ID" value="NZ_CP093313.1"/>
</dbReference>
<dbReference type="Gene3D" id="1.50.10.20">
    <property type="match status" value="1"/>
</dbReference>
<feature type="chain" id="PRO_5039905008" evidence="1">
    <location>
        <begin position="26"/>
        <end position="689"/>
    </location>
</feature>